<evidence type="ECO:0000313" key="2">
    <source>
        <dbReference type="EMBL" id="MFC5480669.1"/>
    </source>
</evidence>
<organism evidence="2 3">
    <name type="scientific">Massilia suwonensis</name>
    <dbReference type="NCBI Taxonomy" id="648895"/>
    <lineage>
        <taxon>Bacteria</taxon>
        <taxon>Pseudomonadati</taxon>
        <taxon>Pseudomonadota</taxon>
        <taxon>Betaproteobacteria</taxon>
        <taxon>Burkholderiales</taxon>
        <taxon>Oxalobacteraceae</taxon>
        <taxon>Telluria group</taxon>
        <taxon>Massilia</taxon>
    </lineage>
</organism>
<evidence type="ECO:0000313" key="3">
    <source>
        <dbReference type="Proteomes" id="UP001596101"/>
    </source>
</evidence>
<comment type="caution">
    <text evidence="2">The sequence shown here is derived from an EMBL/GenBank/DDBJ whole genome shotgun (WGS) entry which is preliminary data.</text>
</comment>
<dbReference type="RefSeq" id="WP_379760414.1">
    <property type="nucleotide sequence ID" value="NZ_JBHSMR010000014.1"/>
</dbReference>
<dbReference type="Proteomes" id="UP001596101">
    <property type="component" value="Unassembled WGS sequence"/>
</dbReference>
<accession>A0ABW0MS20</accession>
<keyword evidence="3" id="KW-1185">Reference proteome</keyword>
<dbReference type="NCBIfam" id="TIGR03790">
    <property type="entry name" value="TIGR03790 family protein"/>
    <property type="match status" value="1"/>
</dbReference>
<dbReference type="InterPro" id="IPR022265">
    <property type="entry name" value="CHP03790"/>
</dbReference>
<feature type="signal peptide" evidence="1">
    <location>
        <begin position="1"/>
        <end position="23"/>
    </location>
</feature>
<proteinExistence type="predicted"/>
<protein>
    <submittedName>
        <fullName evidence="2">TIGR03790 family protein</fullName>
    </submittedName>
</protein>
<feature type="chain" id="PRO_5045731814" evidence="1">
    <location>
        <begin position="24"/>
        <end position="346"/>
    </location>
</feature>
<dbReference type="EMBL" id="JBHSMR010000014">
    <property type="protein sequence ID" value="MFC5480669.1"/>
    <property type="molecule type" value="Genomic_DNA"/>
</dbReference>
<reference evidence="3" key="1">
    <citation type="journal article" date="2019" name="Int. J. Syst. Evol. Microbiol.">
        <title>The Global Catalogue of Microorganisms (GCM) 10K type strain sequencing project: providing services to taxonomists for standard genome sequencing and annotation.</title>
        <authorList>
            <consortium name="The Broad Institute Genomics Platform"/>
            <consortium name="The Broad Institute Genome Sequencing Center for Infectious Disease"/>
            <person name="Wu L."/>
            <person name="Ma J."/>
        </authorList>
    </citation>
    <scope>NUCLEOTIDE SEQUENCE [LARGE SCALE GENOMIC DNA]</scope>
    <source>
        <strain evidence="3">CCUG 43111</strain>
    </source>
</reference>
<gene>
    <name evidence="2" type="ORF">ACFPQ5_20905</name>
</gene>
<evidence type="ECO:0000256" key="1">
    <source>
        <dbReference type="SAM" id="SignalP"/>
    </source>
</evidence>
<name>A0ABW0MS20_9BURK</name>
<sequence>MARLASGVVAAVLTLCLVPAAGAAPASSPERGLAAHQLAIVINDDDPDSVAIGEVYRKRRGIPAANVVHVRIPGRPQALEPGRFEELRQEIDSRLAPGIEAVLMIWTAPYQVGCQGITAAYTLGVDAALCAHPCGPGRPSRYFNARGGRPYGAYGMRLSMLLPIASQAQAKALIGRGIDSNTARGRYRQPAHAWYLTTSETARNARAMFFPRAGELPAYGLTVHHLQADVLDGAGDVLVYQTGKAQVDKLDTLRFLPGALADHLTSHGGELLGNSQMSSLRWLEAGATASYGTVGEPCNHWQKFPNPAVLLRHYLDGDSAIEAYWKSVAWPGQGVFLGEPLAAPFR</sequence>
<keyword evidence="1" id="KW-0732">Signal</keyword>